<organism evidence="1 2">
    <name type="scientific">Octopus vulgaris</name>
    <name type="common">Common octopus</name>
    <dbReference type="NCBI Taxonomy" id="6645"/>
    <lineage>
        <taxon>Eukaryota</taxon>
        <taxon>Metazoa</taxon>
        <taxon>Spiralia</taxon>
        <taxon>Lophotrochozoa</taxon>
        <taxon>Mollusca</taxon>
        <taxon>Cephalopoda</taxon>
        <taxon>Coleoidea</taxon>
        <taxon>Octopodiformes</taxon>
        <taxon>Octopoda</taxon>
        <taxon>Incirrata</taxon>
        <taxon>Octopodidae</taxon>
        <taxon>Octopus</taxon>
    </lineage>
</organism>
<reference evidence="1" key="1">
    <citation type="submission" date="2023-08" db="EMBL/GenBank/DDBJ databases">
        <authorList>
            <person name="Alioto T."/>
            <person name="Alioto T."/>
            <person name="Gomez Garrido J."/>
        </authorList>
    </citation>
    <scope>NUCLEOTIDE SEQUENCE</scope>
</reference>
<dbReference type="EMBL" id="OX597824">
    <property type="protein sequence ID" value="CAI9730809.1"/>
    <property type="molecule type" value="Genomic_DNA"/>
</dbReference>
<proteinExistence type="predicted"/>
<keyword evidence="2" id="KW-1185">Reference proteome</keyword>
<sequence>MANDTCRGQTSESFASNSDFTSNISAALGEFLKHGKIILEDGIAEFNRKDSLENFISSKVGKMFQLAKTYNTLFRSIGSQNRKELDLQLGKHFRNTSVKELANNLIEFEIEWDQFLHTVDAALHGESHGKTKTLEVGDYLSQQLTVVDVLEGNSGTLDKLLPVFTSPYLLLVLQRHFA</sequence>
<dbReference type="Proteomes" id="UP001162480">
    <property type="component" value="Chromosome 11"/>
</dbReference>
<gene>
    <name evidence="1" type="ORF">OCTVUL_1B001518</name>
</gene>
<evidence type="ECO:0000313" key="2">
    <source>
        <dbReference type="Proteomes" id="UP001162480"/>
    </source>
</evidence>
<evidence type="ECO:0000313" key="1">
    <source>
        <dbReference type="EMBL" id="CAI9730809.1"/>
    </source>
</evidence>
<dbReference type="AlphaFoldDB" id="A0AA36BAX3"/>
<name>A0AA36BAX3_OCTVU</name>
<protein>
    <submittedName>
        <fullName evidence="1">Uncharacterized protein</fullName>
    </submittedName>
</protein>
<accession>A0AA36BAX3</accession>